<evidence type="ECO:0000256" key="1">
    <source>
        <dbReference type="SAM" id="MobiDB-lite"/>
    </source>
</evidence>
<sequence length="298" mass="33875">MSKNNVLVTGTPRSGTTLTCHLLNKLPDTVALHEPMQPKKFAQLKDHEEICRSIQRFCDEQRESIHTRKRAISKNVGGAVPDNPFGTDRSNAGLRRNLVSKGEIVIDKQLSQDFMLIVKHPASFTAMLEGLVKRFPVYAVIRNPLAALASWSSIDVNLQTGHAPAAERLDSNLKAKLASIDDDLDRQIYLLGWFHGQFRRYLPEQSIIRYESVIESGGRVLSIVRPEANDLHQPLESRNKNQLYDYQGMLRIGERLLNSEGAYWESYTKESVERLLASMQSQEHTEANAKPVRRTRYH</sequence>
<evidence type="ECO:0000313" key="2">
    <source>
        <dbReference type="EMBL" id="CAA9342315.1"/>
    </source>
</evidence>
<protein>
    <recommendedName>
        <fullName evidence="3">Sulfotransferase domain-containing protein</fullName>
    </recommendedName>
</protein>
<dbReference type="InterPro" id="IPR027417">
    <property type="entry name" value="P-loop_NTPase"/>
</dbReference>
<name>A0A6J4LUD4_9CHLR</name>
<evidence type="ECO:0008006" key="3">
    <source>
        <dbReference type="Google" id="ProtNLM"/>
    </source>
</evidence>
<dbReference type="EMBL" id="CADCTR010002263">
    <property type="protein sequence ID" value="CAA9342315.1"/>
    <property type="molecule type" value="Genomic_DNA"/>
</dbReference>
<accession>A0A6J4LUD4</accession>
<feature type="region of interest" description="Disordered" evidence="1">
    <location>
        <begin position="278"/>
        <end position="298"/>
    </location>
</feature>
<proteinExistence type="predicted"/>
<reference evidence="2" key="1">
    <citation type="submission" date="2020-02" db="EMBL/GenBank/DDBJ databases">
        <authorList>
            <person name="Meier V. D."/>
        </authorList>
    </citation>
    <scope>NUCLEOTIDE SEQUENCE</scope>
    <source>
        <strain evidence="2">AVDCRST_MAG93</strain>
    </source>
</reference>
<organism evidence="2">
    <name type="scientific">uncultured Chloroflexia bacterium</name>
    <dbReference type="NCBI Taxonomy" id="1672391"/>
    <lineage>
        <taxon>Bacteria</taxon>
        <taxon>Bacillati</taxon>
        <taxon>Chloroflexota</taxon>
        <taxon>Chloroflexia</taxon>
        <taxon>environmental samples</taxon>
    </lineage>
</organism>
<dbReference type="SUPFAM" id="SSF52540">
    <property type="entry name" value="P-loop containing nucleoside triphosphate hydrolases"/>
    <property type="match status" value="1"/>
</dbReference>
<dbReference type="AlphaFoldDB" id="A0A6J4LUD4"/>
<dbReference type="Gene3D" id="3.40.50.300">
    <property type="entry name" value="P-loop containing nucleotide triphosphate hydrolases"/>
    <property type="match status" value="1"/>
</dbReference>
<gene>
    <name evidence="2" type="ORF">AVDCRST_MAG93-6712</name>
</gene>